<keyword evidence="1" id="KW-0472">Membrane</keyword>
<keyword evidence="1" id="KW-0812">Transmembrane</keyword>
<gene>
    <name evidence="2" type="ORF">L0664_14990</name>
</gene>
<name>A0ABS9D003_9RHOB</name>
<dbReference type="Proteomes" id="UP001200557">
    <property type="component" value="Unassembled WGS sequence"/>
</dbReference>
<dbReference type="EMBL" id="JAKGAQ010000004">
    <property type="protein sequence ID" value="MCF2872379.1"/>
    <property type="molecule type" value="Genomic_DNA"/>
</dbReference>
<keyword evidence="1" id="KW-1133">Transmembrane helix</keyword>
<protein>
    <recommendedName>
        <fullName evidence="4">DUF3329 domain-containing protein</fullName>
    </recommendedName>
</protein>
<evidence type="ECO:0000313" key="3">
    <source>
        <dbReference type="Proteomes" id="UP001200557"/>
    </source>
</evidence>
<dbReference type="RefSeq" id="WP_235226710.1">
    <property type="nucleotide sequence ID" value="NZ_JAKGAQ010000004.1"/>
</dbReference>
<comment type="caution">
    <text evidence="2">The sequence shown here is derived from an EMBL/GenBank/DDBJ whole genome shotgun (WGS) entry which is preliminary data.</text>
</comment>
<reference evidence="2 3" key="1">
    <citation type="submission" date="2022-01" db="EMBL/GenBank/DDBJ databases">
        <title>Octadecabacter sp. nov., isolated from a marine alga.</title>
        <authorList>
            <person name="Jin M.S."/>
            <person name="Kim H.M."/>
            <person name="Han D.M."/>
            <person name="Jung J.J."/>
            <person name="Jeon C.O."/>
        </authorList>
    </citation>
    <scope>NUCLEOTIDE SEQUENCE [LARGE SCALE GENOMIC DNA]</scope>
    <source>
        <strain evidence="2 3">G9-8</strain>
    </source>
</reference>
<keyword evidence="3" id="KW-1185">Reference proteome</keyword>
<organism evidence="2 3">
    <name type="scientific">Octadecabacter dasysiphoniae</name>
    <dbReference type="NCBI Taxonomy" id="2909341"/>
    <lineage>
        <taxon>Bacteria</taxon>
        <taxon>Pseudomonadati</taxon>
        <taxon>Pseudomonadota</taxon>
        <taxon>Alphaproteobacteria</taxon>
        <taxon>Rhodobacterales</taxon>
        <taxon>Roseobacteraceae</taxon>
        <taxon>Octadecabacter</taxon>
    </lineage>
</organism>
<feature type="transmembrane region" description="Helical" evidence="1">
    <location>
        <begin position="39"/>
        <end position="58"/>
    </location>
</feature>
<evidence type="ECO:0000313" key="2">
    <source>
        <dbReference type="EMBL" id="MCF2872379.1"/>
    </source>
</evidence>
<proteinExistence type="predicted"/>
<evidence type="ECO:0008006" key="4">
    <source>
        <dbReference type="Google" id="ProtNLM"/>
    </source>
</evidence>
<feature type="transmembrane region" description="Helical" evidence="1">
    <location>
        <begin position="12"/>
        <end position="33"/>
    </location>
</feature>
<evidence type="ECO:0000256" key="1">
    <source>
        <dbReference type="SAM" id="Phobius"/>
    </source>
</evidence>
<accession>A0ABS9D003</accession>
<sequence>MARKGLFDVDVPFFLPVWRRVVVVALAVLWGLFELSSGATFWGMIFIGMGAIAGWRFYIADWAAVAKDAQDQ</sequence>